<feature type="compositionally biased region" description="Low complexity" evidence="1">
    <location>
        <begin position="169"/>
        <end position="178"/>
    </location>
</feature>
<reference evidence="2" key="1">
    <citation type="submission" date="2013-11" db="EMBL/GenBank/DDBJ databases">
        <title>Genome sequence of the fusiform rust pathogen reveals effectors for host alternation and coevolution with pine.</title>
        <authorList>
            <consortium name="DOE Joint Genome Institute"/>
            <person name="Smith K."/>
            <person name="Pendleton A."/>
            <person name="Kubisiak T."/>
            <person name="Anderson C."/>
            <person name="Salamov A."/>
            <person name="Aerts A."/>
            <person name="Riley R."/>
            <person name="Clum A."/>
            <person name="Lindquist E."/>
            <person name="Ence D."/>
            <person name="Campbell M."/>
            <person name="Kronenberg Z."/>
            <person name="Feau N."/>
            <person name="Dhillon B."/>
            <person name="Hamelin R."/>
            <person name="Burleigh J."/>
            <person name="Smith J."/>
            <person name="Yandell M."/>
            <person name="Nelson C."/>
            <person name="Grigoriev I."/>
            <person name="Davis J."/>
        </authorList>
    </citation>
    <scope>NUCLEOTIDE SEQUENCE</scope>
    <source>
        <strain evidence="2">G11</strain>
    </source>
</reference>
<feature type="compositionally biased region" description="Polar residues" evidence="1">
    <location>
        <begin position="211"/>
        <end position="223"/>
    </location>
</feature>
<keyword evidence="3" id="KW-1185">Reference proteome</keyword>
<feature type="compositionally biased region" description="Basic and acidic residues" evidence="1">
    <location>
        <begin position="188"/>
        <end position="202"/>
    </location>
</feature>
<evidence type="ECO:0000313" key="3">
    <source>
        <dbReference type="Proteomes" id="UP000886653"/>
    </source>
</evidence>
<proteinExistence type="predicted"/>
<dbReference type="EMBL" id="MU167297">
    <property type="protein sequence ID" value="KAG0144354.1"/>
    <property type="molecule type" value="Genomic_DNA"/>
</dbReference>
<accession>A0A9P6TA73</accession>
<dbReference type="OrthoDB" id="10588775at2759"/>
<organism evidence="2 3">
    <name type="scientific">Cronartium quercuum f. sp. fusiforme G11</name>
    <dbReference type="NCBI Taxonomy" id="708437"/>
    <lineage>
        <taxon>Eukaryota</taxon>
        <taxon>Fungi</taxon>
        <taxon>Dikarya</taxon>
        <taxon>Basidiomycota</taxon>
        <taxon>Pucciniomycotina</taxon>
        <taxon>Pucciniomycetes</taxon>
        <taxon>Pucciniales</taxon>
        <taxon>Coleosporiaceae</taxon>
        <taxon>Cronartium</taxon>
    </lineage>
</organism>
<sequence length="259" mass="28397">MRDLSLIRCKSSYIYPPRTPQPRSGSRPHYPLQHGSHHASYQPLSRSIAAQPSRLFAPSPRRCLLLSRPLPTPAYISNSLPSSPTGYPTLTDRLRAARTPTPTLTCASDPISGSRPRPGSARGTRRPNIVNRPRPGSLPRANSVPGKHLRRPTPPSSRYRPSLEPRLQTSSTASAVTAPSGIVAEGKMTIESDREGSGREALSRALRAVSRNGSLARSRSWSRSETDEAEPPKPQIQNQSVFRSITYPVTHLVILPQTR</sequence>
<comment type="caution">
    <text evidence="2">The sequence shown here is derived from an EMBL/GenBank/DDBJ whole genome shotgun (WGS) entry which is preliminary data.</text>
</comment>
<feature type="region of interest" description="Disordered" evidence="1">
    <location>
        <begin position="13"/>
        <end position="44"/>
    </location>
</feature>
<dbReference type="Proteomes" id="UP000886653">
    <property type="component" value="Unassembled WGS sequence"/>
</dbReference>
<dbReference type="AlphaFoldDB" id="A0A9P6TA73"/>
<name>A0A9P6TA73_9BASI</name>
<evidence type="ECO:0000313" key="2">
    <source>
        <dbReference type="EMBL" id="KAG0144354.1"/>
    </source>
</evidence>
<gene>
    <name evidence="2" type="ORF">CROQUDRAFT_635509</name>
</gene>
<evidence type="ECO:0000256" key="1">
    <source>
        <dbReference type="SAM" id="MobiDB-lite"/>
    </source>
</evidence>
<feature type="region of interest" description="Disordered" evidence="1">
    <location>
        <begin position="99"/>
        <end position="238"/>
    </location>
</feature>
<protein>
    <submittedName>
        <fullName evidence="2">Uncharacterized protein</fullName>
    </submittedName>
</protein>